<dbReference type="FunFam" id="3.40.50.2000:FF:000055">
    <property type="entry name" value="Glycosyltransferase"/>
    <property type="match status" value="1"/>
</dbReference>
<evidence type="ECO:0000256" key="5">
    <source>
        <dbReference type="ARBA" id="ARBA00052877"/>
    </source>
</evidence>
<keyword evidence="4" id="KW-0611">Plant defense</keyword>
<dbReference type="Pfam" id="PF26168">
    <property type="entry name" value="Glyco_transf_N"/>
    <property type="match status" value="1"/>
</dbReference>
<dbReference type="GO" id="GO:0050057">
    <property type="term" value="F:linamarin synthase activity"/>
    <property type="evidence" value="ECO:0007669"/>
    <property type="project" value="UniProtKB-EC"/>
</dbReference>
<protein>
    <recommendedName>
        <fullName evidence="7">linamarin synthase</fullName>
        <ecNumber evidence="7">2.4.1.63</ecNumber>
    </recommendedName>
</protein>
<dbReference type="Pfam" id="PF00201">
    <property type="entry name" value="UDPGT"/>
    <property type="match status" value="1"/>
</dbReference>
<dbReference type="AlphaFoldDB" id="A0A6A6N707"/>
<gene>
    <name evidence="9" type="ORF">GH714_027256</name>
</gene>
<dbReference type="PANTHER" id="PTHR11926">
    <property type="entry name" value="GLUCOSYL/GLUCURONOSYL TRANSFERASES"/>
    <property type="match status" value="1"/>
</dbReference>
<dbReference type="GO" id="GO:0006952">
    <property type="term" value="P:defense response"/>
    <property type="evidence" value="ECO:0007669"/>
    <property type="project" value="UniProtKB-KW"/>
</dbReference>
<organism evidence="9 10">
    <name type="scientific">Hevea brasiliensis</name>
    <name type="common">Para rubber tree</name>
    <name type="synonym">Siphonia brasiliensis</name>
    <dbReference type="NCBI Taxonomy" id="3981"/>
    <lineage>
        <taxon>Eukaryota</taxon>
        <taxon>Viridiplantae</taxon>
        <taxon>Streptophyta</taxon>
        <taxon>Embryophyta</taxon>
        <taxon>Tracheophyta</taxon>
        <taxon>Spermatophyta</taxon>
        <taxon>Magnoliopsida</taxon>
        <taxon>eudicotyledons</taxon>
        <taxon>Gunneridae</taxon>
        <taxon>Pentapetalae</taxon>
        <taxon>rosids</taxon>
        <taxon>fabids</taxon>
        <taxon>Malpighiales</taxon>
        <taxon>Euphorbiaceae</taxon>
        <taxon>Crotonoideae</taxon>
        <taxon>Micrandreae</taxon>
        <taxon>Hevea</taxon>
    </lineage>
</organism>
<dbReference type="CDD" id="cd03784">
    <property type="entry name" value="GT1_Gtf-like"/>
    <property type="match status" value="1"/>
</dbReference>
<comment type="function">
    <text evidence="6">UDP-glucosyltransferase catalyzing in planta synthesis of cyanogenic glucosides. Able to glucosylate acetone cyanohydrin and 2-hydroxy-2-methylbutyronitrile, forming linamarin and lotaustralin. Also accepts, to some extent, a wide range of potential acceptor substrates, including simple alcohols, flavonoids, isoflavonoids and other hydroxynitriles such as p-hydroxymandelonitrile, mandelonitrile, (E)-4-hydroxy-2-methylbut-2-enenitrile and (E)- 2-(hydroxymethyl)but-2-enenitrile.</text>
</comment>
<accession>A0A6A6N707</accession>
<dbReference type="PANTHER" id="PTHR11926:SF1498">
    <property type="entry name" value="GLYCOSYLTRANSFERASE"/>
    <property type="match status" value="1"/>
</dbReference>
<dbReference type="Gene3D" id="3.40.50.2000">
    <property type="entry name" value="Glycogen Phosphorylase B"/>
    <property type="match status" value="2"/>
</dbReference>
<sequence>MGLNAVTAADKPHAVCIPFPAQGHINPMLQLAKILHFKGFHITFVNTDYIHKRLHLKSTGNSSLNGFPNFRFETIPDGLLPCIDEYGDIEAPQDMPSLFHSILNNFLTPFCNLLYKLNDTSSSGVPPVTCIVADGGLTFTLDAAQQFGIPVALFWVPSACGALAYAQYRQLIERGLAPLKDASCLTNGYLETSIDWIPGMKNIRLKDLPPFFRTTDPNDAFLNWVLTEVEKASRASALILNTFDSLEHDALRALSAMYPRLHTIGPLQLLVNLIKDNELKHMGSSLWKEQPECLTWLDSKQPNSVLYVNFGSTTTMTLDELTEFAWGLANSKKQFLWIIRPDLVTGGSAILPPEFASEIMDRGLLTSWCPQEQVLKHPSIGCFLSHMGWNSTLESFCGGVPMICWPFMADNQTNCRYACTEWGIGLELEKVEKNEVEKLVKELLEGEKGKEMKKKAMEWKRKAEEATIPGGSSYKNLDNLLEILLGTKIKLIR</sequence>
<feature type="domain" description="Glycosyltransferase N-terminal" evidence="8">
    <location>
        <begin position="15"/>
        <end position="118"/>
    </location>
</feature>
<dbReference type="FunFam" id="3.40.50.2000:FF:000027">
    <property type="entry name" value="Glycosyltransferase"/>
    <property type="match status" value="1"/>
</dbReference>
<evidence type="ECO:0000256" key="6">
    <source>
        <dbReference type="ARBA" id="ARBA00056778"/>
    </source>
</evidence>
<dbReference type="Proteomes" id="UP000467840">
    <property type="component" value="Chromosome 10"/>
</dbReference>
<dbReference type="EC" id="2.4.1.63" evidence="7"/>
<dbReference type="SUPFAM" id="SSF53756">
    <property type="entry name" value="UDP-Glycosyltransferase/glycogen phosphorylase"/>
    <property type="match status" value="1"/>
</dbReference>
<dbReference type="InterPro" id="IPR058980">
    <property type="entry name" value="Glyco_transf_N"/>
</dbReference>
<evidence type="ECO:0000313" key="10">
    <source>
        <dbReference type="Proteomes" id="UP000467840"/>
    </source>
</evidence>
<comment type="caution">
    <text evidence="9">The sequence shown here is derived from an EMBL/GenBank/DDBJ whole genome shotgun (WGS) entry which is preliminary data.</text>
</comment>
<comment type="catalytic activity">
    <reaction evidence="5">
        <text>2-hydroxy-2-methylpropanenitrile + UDP-alpha-D-glucose = linamarin + UDP + H(+)</text>
        <dbReference type="Rhea" id="RHEA:20009"/>
        <dbReference type="ChEBI" id="CHEBI:15348"/>
        <dbReference type="ChEBI" id="CHEBI:15378"/>
        <dbReference type="ChEBI" id="CHEBI:16441"/>
        <dbReference type="ChEBI" id="CHEBI:58223"/>
        <dbReference type="ChEBI" id="CHEBI:58885"/>
        <dbReference type="EC" id="2.4.1.63"/>
    </reaction>
</comment>
<proteinExistence type="inferred from homology"/>
<evidence type="ECO:0000313" key="9">
    <source>
        <dbReference type="EMBL" id="KAF2320356.1"/>
    </source>
</evidence>
<evidence type="ECO:0000256" key="4">
    <source>
        <dbReference type="ARBA" id="ARBA00022821"/>
    </source>
</evidence>
<comment type="similarity">
    <text evidence="1">Belongs to the UDP-glycosyltransferase family.</text>
</comment>
<evidence type="ECO:0000256" key="2">
    <source>
        <dbReference type="ARBA" id="ARBA00022676"/>
    </source>
</evidence>
<dbReference type="EMBL" id="JAAGAX010000003">
    <property type="protein sequence ID" value="KAF2320356.1"/>
    <property type="molecule type" value="Genomic_DNA"/>
</dbReference>
<name>A0A6A6N707_HEVBR</name>
<evidence type="ECO:0000256" key="3">
    <source>
        <dbReference type="ARBA" id="ARBA00022679"/>
    </source>
</evidence>
<dbReference type="InterPro" id="IPR002213">
    <property type="entry name" value="UDP_glucos_trans"/>
</dbReference>
<keyword evidence="10" id="KW-1185">Reference proteome</keyword>
<evidence type="ECO:0000256" key="1">
    <source>
        <dbReference type="ARBA" id="ARBA00009995"/>
    </source>
</evidence>
<evidence type="ECO:0000259" key="8">
    <source>
        <dbReference type="Pfam" id="PF26168"/>
    </source>
</evidence>
<keyword evidence="3" id="KW-0808">Transferase</keyword>
<evidence type="ECO:0000256" key="7">
    <source>
        <dbReference type="ARBA" id="ARBA00066524"/>
    </source>
</evidence>
<keyword evidence="2" id="KW-0328">Glycosyltransferase</keyword>
<dbReference type="GO" id="GO:0080044">
    <property type="term" value="F:quercetin 7-O-glucosyltransferase activity"/>
    <property type="evidence" value="ECO:0007669"/>
    <property type="project" value="TreeGrafter"/>
</dbReference>
<dbReference type="GO" id="GO:0080043">
    <property type="term" value="F:quercetin 3-O-glucosyltransferase activity"/>
    <property type="evidence" value="ECO:0007669"/>
    <property type="project" value="TreeGrafter"/>
</dbReference>
<reference evidence="9 10" key="1">
    <citation type="journal article" date="2020" name="Mol. Plant">
        <title>The Chromosome-Based Rubber Tree Genome Provides New Insights into Spurge Genome Evolution and Rubber Biosynthesis.</title>
        <authorList>
            <person name="Liu J."/>
            <person name="Shi C."/>
            <person name="Shi C.C."/>
            <person name="Li W."/>
            <person name="Zhang Q.J."/>
            <person name="Zhang Y."/>
            <person name="Li K."/>
            <person name="Lu H.F."/>
            <person name="Shi C."/>
            <person name="Zhu S.T."/>
            <person name="Xiao Z.Y."/>
            <person name="Nan H."/>
            <person name="Yue Y."/>
            <person name="Zhu X.G."/>
            <person name="Wu Y."/>
            <person name="Hong X.N."/>
            <person name="Fan G.Y."/>
            <person name="Tong Y."/>
            <person name="Zhang D."/>
            <person name="Mao C.L."/>
            <person name="Liu Y.L."/>
            <person name="Hao S.J."/>
            <person name="Liu W.Q."/>
            <person name="Lv M.Q."/>
            <person name="Zhang H.B."/>
            <person name="Liu Y."/>
            <person name="Hu-Tang G.R."/>
            <person name="Wang J.P."/>
            <person name="Wang J.H."/>
            <person name="Sun Y.H."/>
            <person name="Ni S.B."/>
            <person name="Chen W.B."/>
            <person name="Zhang X.C."/>
            <person name="Jiao Y.N."/>
            <person name="Eichler E.E."/>
            <person name="Li G.H."/>
            <person name="Liu X."/>
            <person name="Gao L.Z."/>
        </authorList>
    </citation>
    <scope>NUCLEOTIDE SEQUENCE [LARGE SCALE GENOMIC DNA]</scope>
    <source>
        <strain evidence="10">cv. GT1</strain>
        <tissue evidence="9">Leaf</tissue>
    </source>
</reference>